<keyword evidence="1" id="KW-0103">Bromodomain</keyword>
<reference evidence="2 3" key="1">
    <citation type="journal article" date="2020" name="Mol. Biol. Evol.">
        <title>Distinct Expression and Methylation Patterns for Genes with Different Fates following a Single Whole-Genome Duplication in Flowering Plants.</title>
        <authorList>
            <person name="Shi T."/>
            <person name="Rahmani R.S."/>
            <person name="Gugger P.F."/>
            <person name="Wang M."/>
            <person name="Li H."/>
            <person name="Zhang Y."/>
            <person name="Li Z."/>
            <person name="Wang Q."/>
            <person name="Van de Peer Y."/>
            <person name="Marchal K."/>
            <person name="Chen J."/>
        </authorList>
    </citation>
    <scope>NUCLEOTIDE SEQUENCE [LARGE SCALE GENOMIC DNA]</scope>
    <source>
        <tissue evidence="2">Leaf</tissue>
    </source>
</reference>
<dbReference type="EMBL" id="DUZY01000003">
    <property type="protein sequence ID" value="DAD33190.1"/>
    <property type="molecule type" value="Genomic_DNA"/>
</dbReference>
<accession>A0A822YKR7</accession>
<gene>
    <name evidence="2" type="ORF">HUJ06_012041</name>
</gene>
<keyword evidence="3" id="KW-1185">Reference proteome</keyword>
<sequence>MIFFFFSDLQDRARYKSLVRQHLDLETVRSRLEEGRYSGCS</sequence>
<organism evidence="2 3">
    <name type="scientific">Nelumbo nucifera</name>
    <name type="common">Sacred lotus</name>
    <dbReference type="NCBI Taxonomy" id="4432"/>
    <lineage>
        <taxon>Eukaryota</taxon>
        <taxon>Viridiplantae</taxon>
        <taxon>Streptophyta</taxon>
        <taxon>Embryophyta</taxon>
        <taxon>Tracheophyta</taxon>
        <taxon>Spermatophyta</taxon>
        <taxon>Magnoliopsida</taxon>
        <taxon>Proteales</taxon>
        <taxon>Nelumbonaceae</taxon>
        <taxon>Nelumbo</taxon>
    </lineage>
</organism>
<dbReference type="SUPFAM" id="SSF47370">
    <property type="entry name" value="Bromodomain"/>
    <property type="match status" value="1"/>
</dbReference>
<dbReference type="PANTHER" id="PTHR37888:SF11">
    <property type="entry name" value="DNA-BINDING BROMODOMAIN-CONTAINING PROTEIN"/>
    <property type="match status" value="1"/>
</dbReference>
<comment type="caution">
    <text evidence="2">The sequence shown here is derived from an EMBL/GenBank/DDBJ whole genome shotgun (WGS) entry which is preliminary data.</text>
</comment>
<dbReference type="Proteomes" id="UP000607653">
    <property type="component" value="Unassembled WGS sequence"/>
</dbReference>
<dbReference type="PANTHER" id="PTHR37888">
    <property type="entry name" value="DNA-BINDING BROMODOMAIN-CONTAINING PROTEIN"/>
    <property type="match status" value="1"/>
</dbReference>
<name>A0A822YKR7_NELNU</name>
<dbReference type="AlphaFoldDB" id="A0A822YKR7"/>
<protein>
    <submittedName>
        <fullName evidence="2">Uncharacterized protein</fullName>
    </submittedName>
</protein>
<evidence type="ECO:0000256" key="1">
    <source>
        <dbReference type="ARBA" id="ARBA00023117"/>
    </source>
</evidence>
<proteinExistence type="predicted"/>
<evidence type="ECO:0000313" key="3">
    <source>
        <dbReference type="Proteomes" id="UP000607653"/>
    </source>
</evidence>
<dbReference type="InterPro" id="IPR036427">
    <property type="entry name" value="Bromodomain-like_sf"/>
</dbReference>
<evidence type="ECO:0000313" key="2">
    <source>
        <dbReference type="EMBL" id="DAD33190.1"/>
    </source>
</evidence>